<dbReference type="Proteomes" id="UP000054549">
    <property type="component" value="Unassembled WGS sequence"/>
</dbReference>
<name>A0A0C2TSJ3_AMAMK</name>
<dbReference type="EMBL" id="KN818224">
    <property type="protein sequence ID" value="KIL70269.1"/>
    <property type="molecule type" value="Genomic_DNA"/>
</dbReference>
<dbReference type="InParanoid" id="A0A0C2TSJ3"/>
<dbReference type="HOGENOM" id="CLU_2637571_0_0_1"/>
<accession>A0A0C2TSJ3</accession>
<protein>
    <submittedName>
        <fullName evidence="2">Uncharacterized protein</fullName>
    </submittedName>
</protein>
<feature type="region of interest" description="Disordered" evidence="1">
    <location>
        <begin position="1"/>
        <end position="21"/>
    </location>
</feature>
<evidence type="ECO:0000256" key="1">
    <source>
        <dbReference type="SAM" id="MobiDB-lite"/>
    </source>
</evidence>
<gene>
    <name evidence="2" type="ORF">M378DRAFT_156358</name>
</gene>
<dbReference type="AlphaFoldDB" id="A0A0C2TSJ3"/>
<sequence>MEIRSLTIQRRKSTEGLSSRVSSNITNLEKFPTGDYGNIQRHSPGRHELDYCAYHVTVRERLLNLVDQDTPSVPTNT</sequence>
<organism evidence="2 3">
    <name type="scientific">Amanita muscaria (strain Koide BX008)</name>
    <dbReference type="NCBI Taxonomy" id="946122"/>
    <lineage>
        <taxon>Eukaryota</taxon>
        <taxon>Fungi</taxon>
        <taxon>Dikarya</taxon>
        <taxon>Basidiomycota</taxon>
        <taxon>Agaricomycotina</taxon>
        <taxon>Agaricomycetes</taxon>
        <taxon>Agaricomycetidae</taxon>
        <taxon>Agaricales</taxon>
        <taxon>Pluteineae</taxon>
        <taxon>Amanitaceae</taxon>
        <taxon>Amanita</taxon>
    </lineage>
</organism>
<evidence type="ECO:0000313" key="3">
    <source>
        <dbReference type="Proteomes" id="UP000054549"/>
    </source>
</evidence>
<keyword evidence="3" id="KW-1185">Reference proteome</keyword>
<proteinExistence type="predicted"/>
<reference evidence="2 3" key="1">
    <citation type="submission" date="2014-04" db="EMBL/GenBank/DDBJ databases">
        <title>Evolutionary Origins and Diversification of the Mycorrhizal Mutualists.</title>
        <authorList>
            <consortium name="DOE Joint Genome Institute"/>
            <consortium name="Mycorrhizal Genomics Consortium"/>
            <person name="Kohler A."/>
            <person name="Kuo A."/>
            <person name="Nagy L.G."/>
            <person name="Floudas D."/>
            <person name="Copeland A."/>
            <person name="Barry K.W."/>
            <person name="Cichocki N."/>
            <person name="Veneault-Fourrey C."/>
            <person name="LaButti K."/>
            <person name="Lindquist E.A."/>
            <person name="Lipzen A."/>
            <person name="Lundell T."/>
            <person name="Morin E."/>
            <person name="Murat C."/>
            <person name="Riley R."/>
            <person name="Ohm R."/>
            <person name="Sun H."/>
            <person name="Tunlid A."/>
            <person name="Henrissat B."/>
            <person name="Grigoriev I.V."/>
            <person name="Hibbett D.S."/>
            <person name="Martin F."/>
        </authorList>
    </citation>
    <scope>NUCLEOTIDE SEQUENCE [LARGE SCALE GENOMIC DNA]</scope>
    <source>
        <strain evidence="2 3">Koide BX008</strain>
    </source>
</reference>
<evidence type="ECO:0000313" key="2">
    <source>
        <dbReference type="EMBL" id="KIL70269.1"/>
    </source>
</evidence>